<dbReference type="Pfam" id="PF01494">
    <property type="entry name" value="FAD_binding_3"/>
    <property type="match status" value="1"/>
</dbReference>
<keyword evidence="4" id="KW-1185">Reference proteome</keyword>
<keyword evidence="1" id="KW-0560">Oxidoreductase</keyword>
<dbReference type="InterPro" id="IPR036188">
    <property type="entry name" value="FAD/NAD-bd_sf"/>
</dbReference>
<dbReference type="Proteomes" id="UP000811255">
    <property type="component" value="Unassembled WGS sequence"/>
</dbReference>
<comment type="caution">
    <text evidence="3">The sequence shown here is derived from an EMBL/GenBank/DDBJ whole genome shotgun (WGS) entry which is preliminary data.</text>
</comment>
<dbReference type="EMBL" id="JAHFVK010000001">
    <property type="protein sequence ID" value="MBT2133416.1"/>
    <property type="molecule type" value="Genomic_DNA"/>
</dbReference>
<evidence type="ECO:0000256" key="1">
    <source>
        <dbReference type="ARBA" id="ARBA00023002"/>
    </source>
</evidence>
<sequence>MMAGLLFARAGVTVQIFEKHADFFRDFRGDTVHPSTMEILDQLGMLGRFLVRPYDKVQGAQVRVAGRDYTVGDLSHLDTPAPFIAMMPQWEFLDFLRDEAAAFPAFALEMEAEVTGLVEENDRVVGVRLADGRELRAGKLVLMTDGRGSLVRQQSLLPVTQLGAPMDIFWFHLGKADNPGDKLRGAVDTGRMAVLIDRRTYWQAAFIIPKGGAEDVKARGIEWLRAQMQALFPELDLSGGLNSTDDLFLLSVALDRLDRWSRPGLLAIGDAAHAMSPIGGIGINLAIQDAVAAANILAGPLARGEDPDPLLAKVQARREFPTRVIQAGQKLAQDNVIGAVLSGEPITEAPWLLRVLDRFPLLRRIPGRIIGLGVRRERVRSPRG</sequence>
<dbReference type="InterPro" id="IPR002938">
    <property type="entry name" value="FAD-bd"/>
</dbReference>
<dbReference type="Gene3D" id="3.50.50.60">
    <property type="entry name" value="FAD/NAD(P)-binding domain"/>
    <property type="match status" value="2"/>
</dbReference>
<accession>A0ABS5W0Y5</accession>
<dbReference type="PRINTS" id="PR00420">
    <property type="entry name" value="RNGMNOXGNASE"/>
</dbReference>
<feature type="domain" description="FAD-binding" evidence="2">
    <location>
        <begin position="1"/>
        <end position="326"/>
    </location>
</feature>
<dbReference type="SUPFAM" id="SSF51905">
    <property type="entry name" value="FAD/NAD(P)-binding domain"/>
    <property type="match status" value="1"/>
</dbReference>
<evidence type="ECO:0000313" key="4">
    <source>
        <dbReference type="Proteomes" id="UP000811255"/>
    </source>
</evidence>
<proteinExistence type="predicted"/>
<dbReference type="InterPro" id="IPR050631">
    <property type="entry name" value="PheA/TfdB_FAD_monoxygenase"/>
</dbReference>
<evidence type="ECO:0000313" key="3">
    <source>
        <dbReference type="EMBL" id="MBT2133416.1"/>
    </source>
</evidence>
<gene>
    <name evidence="3" type="ORF">KK137_03620</name>
</gene>
<dbReference type="NCBIfam" id="NF004834">
    <property type="entry name" value="PRK06185.1-3"/>
    <property type="match status" value="1"/>
</dbReference>
<dbReference type="PANTHER" id="PTHR43476">
    <property type="entry name" value="3-(3-HYDROXY-PHENYL)PROPIONATE/3-HYDROXYCINNAMIC ACID HYDROXYLASE"/>
    <property type="match status" value="1"/>
</dbReference>
<reference evidence="3 4" key="1">
    <citation type="submission" date="2021-05" db="EMBL/GenBank/DDBJ databases">
        <title>Croceibacterium sp. LX-88 genome sequence.</title>
        <authorList>
            <person name="Luo X."/>
        </authorList>
    </citation>
    <scope>NUCLEOTIDE SEQUENCE [LARGE SCALE GENOMIC DNA]</scope>
    <source>
        <strain evidence="3 4">LX-88</strain>
    </source>
</reference>
<dbReference type="PANTHER" id="PTHR43476:SF5">
    <property type="entry name" value="FAD-DEPENDENT MONOOXYGENASE"/>
    <property type="match status" value="1"/>
</dbReference>
<organism evidence="3 4">
    <name type="scientific">Croceibacterium selenioxidans</name>
    <dbReference type="NCBI Taxonomy" id="2838833"/>
    <lineage>
        <taxon>Bacteria</taxon>
        <taxon>Pseudomonadati</taxon>
        <taxon>Pseudomonadota</taxon>
        <taxon>Alphaproteobacteria</taxon>
        <taxon>Sphingomonadales</taxon>
        <taxon>Erythrobacteraceae</taxon>
        <taxon>Croceibacterium</taxon>
    </lineage>
</organism>
<protein>
    <submittedName>
        <fullName evidence="3">FAD-dependent oxidoreductase</fullName>
    </submittedName>
</protein>
<evidence type="ECO:0000259" key="2">
    <source>
        <dbReference type="Pfam" id="PF01494"/>
    </source>
</evidence>
<name>A0ABS5W0Y5_9SPHN</name>